<dbReference type="Proteomes" id="UP000323506">
    <property type="component" value="Chromosome D02"/>
</dbReference>
<dbReference type="AlphaFoldDB" id="A0A5D2D9U9"/>
<evidence type="ECO:0000313" key="2">
    <source>
        <dbReference type="EMBL" id="TYG78164.1"/>
    </source>
</evidence>
<proteinExistence type="predicted"/>
<dbReference type="Gene3D" id="3.60.10.10">
    <property type="entry name" value="Endonuclease/exonuclease/phosphatase"/>
    <property type="match status" value="1"/>
</dbReference>
<accession>A0A5D2D9U9</accession>
<evidence type="ECO:0000256" key="1">
    <source>
        <dbReference type="SAM" id="Phobius"/>
    </source>
</evidence>
<feature type="transmembrane region" description="Helical" evidence="1">
    <location>
        <begin position="28"/>
        <end position="49"/>
    </location>
</feature>
<keyword evidence="1" id="KW-0812">Transmembrane</keyword>
<sequence length="132" mass="15372">MLQVWCVAGFWLVFSSVSVFFKFWLCLYLLVFFVALLPLIQMWILSWNIRGIGNKIKYKVVRLAVVLNKLDTNCLHESRMVSVKDQKIRSLWPYDVFGFSFSPSIGRSRGLLVVWDIDSLSVGSKIYMLRVL</sequence>
<dbReference type="InterPro" id="IPR036691">
    <property type="entry name" value="Endo/exonu/phosph_ase_sf"/>
</dbReference>
<keyword evidence="1" id="KW-0472">Membrane</keyword>
<protein>
    <submittedName>
        <fullName evidence="2">Uncharacterized protein</fullName>
    </submittedName>
</protein>
<name>A0A5D2D9U9_GOSDA</name>
<dbReference type="EMBL" id="CM017702">
    <property type="protein sequence ID" value="TYG78164.1"/>
    <property type="molecule type" value="Genomic_DNA"/>
</dbReference>
<organism evidence="2 3">
    <name type="scientific">Gossypium darwinii</name>
    <name type="common">Darwin's cotton</name>
    <name type="synonym">Gossypium barbadense var. darwinii</name>
    <dbReference type="NCBI Taxonomy" id="34276"/>
    <lineage>
        <taxon>Eukaryota</taxon>
        <taxon>Viridiplantae</taxon>
        <taxon>Streptophyta</taxon>
        <taxon>Embryophyta</taxon>
        <taxon>Tracheophyta</taxon>
        <taxon>Spermatophyta</taxon>
        <taxon>Magnoliopsida</taxon>
        <taxon>eudicotyledons</taxon>
        <taxon>Gunneridae</taxon>
        <taxon>Pentapetalae</taxon>
        <taxon>rosids</taxon>
        <taxon>malvids</taxon>
        <taxon>Malvales</taxon>
        <taxon>Malvaceae</taxon>
        <taxon>Malvoideae</taxon>
        <taxon>Gossypium</taxon>
    </lineage>
</organism>
<keyword evidence="1" id="KW-1133">Transmembrane helix</keyword>
<gene>
    <name evidence="2" type="ORF">ES288_D02G036300v1</name>
</gene>
<keyword evidence="3" id="KW-1185">Reference proteome</keyword>
<dbReference type="SUPFAM" id="SSF56219">
    <property type="entry name" value="DNase I-like"/>
    <property type="match status" value="1"/>
</dbReference>
<evidence type="ECO:0000313" key="3">
    <source>
        <dbReference type="Proteomes" id="UP000323506"/>
    </source>
</evidence>
<reference evidence="2 3" key="1">
    <citation type="submission" date="2019-06" db="EMBL/GenBank/DDBJ databases">
        <title>WGS assembly of Gossypium darwinii.</title>
        <authorList>
            <person name="Chen Z.J."/>
            <person name="Sreedasyam A."/>
            <person name="Ando A."/>
            <person name="Song Q."/>
            <person name="De L."/>
            <person name="Hulse-Kemp A."/>
            <person name="Ding M."/>
            <person name="Ye W."/>
            <person name="Kirkbride R."/>
            <person name="Jenkins J."/>
            <person name="Plott C."/>
            <person name="Lovell J."/>
            <person name="Lin Y.-M."/>
            <person name="Vaughn R."/>
            <person name="Liu B."/>
            <person name="Li W."/>
            <person name="Simpson S."/>
            <person name="Scheffler B."/>
            <person name="Saski C."/>
            <person name="Grover C."/>
            <person name="Hu G."/>
            <person name="Conover J."/>
            <person name="Carlson J."/>
            <person name="Shu S."/>
            <person name="Boston L."/>
            <person name="Williams M."/>
            <person name="Peterson D."/>
            <person name="Mcgee K."/>
            <person name="Jones D."/>
            <person name="Wendel J."/>
            <person name="Stelly D."/>
            <person name="Grimwood J."/>
            <person name="Schmutz J."/>
        </authorList>
    </citation>
    <scope>NUCLEOTIDE SEQUENCE [LARGE SCALE GENOMIC DNA]</scope>
    <source>
        <strain evidence="2">1808015.09</strain>
    </source>
</reference>